<dbReference type="Proteomes" id="UP001054837">
    <property type="component" value="Unassembled WGS sequence"/>
</dbReference>
<sequence>MYAACWPRTWLQLTQFQRERLPRELDRVRELHFDLAHDHKMTLHKSTPKKTSGCTKGPFALSGSAGMVMNFVICVLHCFREKKKGVVKW</sequence>
<keyword evidence="1" id="KW-0812">Transmembrane</keyword>
<feature type="transmembrane region" description="Helical" evidence="1">
    <location>
        <begin position="59"/>
        <end position="79"/>
    </location>
</feature>
<reference evidence="2 3" key="1">
    <citation type="submission" date="2021-06" db="EMBL/GenBank/DDBJ databases">
        <title>Caerostris darwini draft genome.</title>
        <authorList>
            <person name="Kono N."/>
            <person name="Arakawa K."/>
        </authorList>
    </citation>
    <scope>NUCLEOTIDE SEQUENCE [LARGE SCALE GENOMIC DNA]</scope>
</reference>
<evidence type="ECO:0000256" key="1">
    <source>
        <dbReference type="SAM" id="Phobius"/>
    </source>
</evidence>
<protein>
    <submittedName>
        <fullName evidence="2">Uncharacterized protein</fullName>
    </submittedName>
</protein>
<dbReference type="EMBL" id="BPLQ01011753">
    <property type="protein sequence ID" value="GIY60170.1"/>
    <property type="molecule type" value="Genomic_DNA"/>
</dbReference>
<keyword evidence="3" id="KW-1185">Reference proteome</keyword>
<keyword evidence="1" id="KW-1133">Transmembrane helix</keyword>
<keyword evidence="1" id="KW-0472">Membrane</keyword>
<evidence type="ECO:0000313" key="2">
    <source>
        <dbReference type="EMBL" id="GIY60170.1"/>
    </source>
</evidence>
<evidence type="ECO:0000313" key="3">
    <source>
        <dbReference type="Proteomes" id="UP001054837"/>
    </source>
</evidence>
<gene>
    <name evidence="2" type="ORF">CDAR_504081</name>
</gene>
<comment type="caution">
    <text evidence="2">The sequence shown here is derived from an EMBL/GenBank/DDBJ whole genome shotgun (WGS) entry which is preliminary data.</text>
</comment>
<organism evidence="2 3">
    <name type="scientific">Caerostris darwini</name>
    <dbReference type="NCBI Taxonomy" id="1538125"/>
    <lineage>
        <taxon>Eukaryota</taxon>
        <taxon>Metazoa</taxon>
        <taxon>Ecdysozoa</taxon>
        <taxon>Arthropoda</taxon>
        <taxon>Chelicerata</taxon>
        <taxon>Arachnida</taxon>
        <taxon>Araneae</taxon>
        <taxon>Araneomorphae</taxon>
        <taxon>Entelegynae</taxon>
        <taxon>Araneoidea</taxon>
        <taxon>Araneidae</taxon>
        <taxon>Caerostris</taxon>
    </lineage>
</organism>
<accession>A0AAV4UR59</accession>
<name>A0AAV4UR59_9ARAC</name>
<proteinExistence type="predicted"/>
<dbReference type="AlphaFoldDB" id="A0AAV4UR59"/>